<accession>A0A5P1ECH0</accession>
<sequence>MATRPSPLLCFALLFLIAAARADDVSRDEDAPKIPGCSNKIQLSILLLHITPLCLFGIAKVTVLLVFGLVKYAILVMLVIYQKKLMYSSKIMNSL</sequence>
<dbReference type="Gramene" id="ONK63575">
    <property type="protein sequence ID" value="ONK63575"/>
    <property type="gene ID" value="A4U43_C07F16670"/>
</dbReference>
<feature type="transmembrane region" description="Helical" evidence="1">
    <location>
        <begin position="46"/>
        <end position="79"/>
    </location>
</feature>
<organism evidence="3 4">
    <name type="scientific">Asparagus officinalis</name>
    <name type="common">Garden asparagus</name>
    <dbReference type="NCBI Taxonomy" id="4686"/>
    <lineage>
        <taxon>Eukaryota</taxon>
        <taxon>Viridiplantae</taxon>
        <taxon>Streptophyta</taxon>
        <taxon>Embryophyta</taxon>
        <taxon>Tracheophyta</taxon>
        <taxon>Spermatophyta</taxon>
        <taxon>Magnoliopsida</taxon>
        <taxon>Liliopsida</taxon>
        <taxon>Asparagales</taxon>
        <taxon>Asparagaceae</taxon>
        <taxon>Asparagoideae</taxon>
        <taxon>Asparagus</taxon>
    </lineage>
</organism>
<reference evidence="4" key="1">
    <citation type="journal article" date="2017" name="Nat. Commun.">
        <title>The asparagus genome sheds light on the origin and evolution of a young Y chromosome.</title>
        <authorList>
            <person name="Harkess A."/>
            <person name="Zhou J."/>
            <person name="Xu C."/>
            <person name="Bowers J.E."/>
            <person name="Van der Hulst R."/>
            <person name="Ayyampalayam S."/>
            <person name="Mercati F."/>
            <person name="Riccardi P."/>
            <person name="McKain M.R."/>
            <person name="Kakrana A."/>
            <person name="Tang H."/>
            <person name="Ray J."/>
            <person name="Groenendijk J."/>
            <person name="Arikit S."/>
            <person name="Mathioni S.M."/>
            <person name="Nakano M."/>
            <person name="Shan H."/>
            <person name="Telgmann-Rauber A."/>
            <person name="Kanno A."/>
            <person name="Yue Z."/>
            <person name="Chen H."/>
            <person name="Li W."/>
            <person name="Chen Y."/>
            <person name="Xu X."/>
            <person name="Zhang Y."/>
            <person name="Luo S."/>
            <person name="Chen H."/>
            <person name="Gao J."/>
            <person name="Mao Z."/>
            <person name="Pires J.C."/>
            <person name="Luo M."/>
            <person name="Kudrna D."/>
            <person name="Wing R.A."/>
            <person name="Meyers B.C."/>
            <person name="Yi K."/>
            <person name="Kong H."/>
            <person name="Lavrijsen P."/>
            <person name="Sunseri F."/>
            <person name="Falavigna A."/>
            <person name="Ye Y."/>
            <person name="Leebens-Mack J.H."/>
            <person name="Chen G."/>
        </authorList>
    </citation>
    <scope>NUCLEOTIDE SEQUENCE [LARGE SCALE GENOMIC DNA]</scope>
    <source>
        <strain evidence="4">cv. DH0086</strain>
    </source>
</reference>
<keyword evidence="4" id="KW-1185">Reference proteome</keyword>
<feature type="chain" id="PRO_5024437715" evidence="2">
    <location>
        <begin position="23"/>
        <end position="95"/>
    </location>
</feature>
<evidence type="ECO:0000313" key="4">
    <source>
        <dbReference type="Proteomes" id="UP000243459"/>
    </source>
</evidence>
<dbReference type="EMBL" id="CM007387">
    <property type="protein sequence ID" value="ONK63575.1"/>
    <property type="molecule type" value="Genomic_DNA"/>
</dbReference>
<dbReference type="AlphaFoldDB" id="A0A5P1ECH0"/>
<name>A0A5P1ECH0_ASPOF</name>
<gene>
    <name evidence="3" type="ORF">A4U43_C07F16670</name>
</gene>
<keyword evidence="1" id="KW-0812">Transmembrane</keyword>
<keyword evidence="1" id="KW-0472">Membrane</keyword>
<keyword evidence="1" id="KW-1133">Transmembrane helix</keyword>
<feature type="signal peptide" evidence="2">
    <location>
        <begin position="1"/>
        <end position="22"/>
    </location>
</feature>
<evidence type="ECO:0000256" key="2">
    <source>
        <dbReference type="SAM" id="SignalP"/>
    </source>
</evidence>
<keyword evidence="2" id="KW-0732">Signal</keyword>
<evidence type="ECO:0000256" key="1">
    <source>
        <dbReference type="SAM" id="Phobius"/>
    </source>
</evidence>
<dbReference type="Proteomes" id="UP000243459">
    <property type="component" value="Chromosome 7"/>
</dbReference>
<proteinExistence type="predicted"/>
<protein>
    <submittedName>
        <fullName evidence="3">Uncharacterized protein</fullName>
    </submittedName>
</protein>
<evidence type="ECO:0000313" key="3">
    <source>
        <dbReference type="EMBL" id="ONK63575.1"/>
    </source>
</evidence>